<proteinExistence type="inferred from homology"/>
<dbReference type="PANTHER" id="PTHR42673">
    <property type="entry name" value="MALEYLACETOACETATE ISOMERASE"/>
    <property type="match status" value="1"/>
</dbReference>
<evidence type="ECO:0000256" key="1">
    <source>
        <dbReference type="ARBA" id="ARBA00010007"/>
    </source>
</evidence>
<dbReference type="EMBL" id="JAQIOY010000002">
    <property type="protein sequence ID" value="MDA7424787.1"/>
    <property type="molecule type" value="Genomic_DNA"/>
</dbReference>
<comment type="caution">
    <text evidence="4">The sequence shown here is derived from an EMBL/GenBank/DDBJ whole genome shotgun (WGS) entry which is preliminary data.</text>
</comment>
<evidence type="ECO:0000259" key="3">
    <source>
        <dbReference type="PROSITE" id="PS50405"/>
    </source>
</evidence>
<dbReference type="CDD" id="cd03191">
    <property type="entry name" value="GST_C_Zeta"/>
    <property type="match status" value="1"/>
</dbReference>
<dbReference type="PROSITE" id="PS50405">
    <property type="entry name" value="GST_CTER"/>
    <property type="match status" value="1"/>
</dbReference>
<accession>A0ABT4XSA7</accession>
<evidence type="ECO:0000313" key="4">
    <source>
        <dbReference type="EMBL" id="MDA7424787.1"/>
    </source>
</evidence>
<dbReference type="PROSITE" id="PS50404">
    <property type="entry name" value="GST_NTER"/>
    <property type="match status" value="1"/>
</dbReference>
<dbReference type="SUPFAM" id="SSF52833">
    <property type="entry name" value="Thioredoxin-like"/>
    <property type="match status" value="1"/>
</dbReference>
<dbReference type="InterPro" id="IPR005955">
    <property type="entry name" value="GST_Zeta"/>
</dbReference>
<dbReference type="InterPro" id="IPR040079">
    <property type="entry name" value="Glutathione_S-Trfase"/>
</dbReference>
<dbReference type="PANTHER" id="PTHR42673:SF21">
    <property type="entry name" value="GLUTATHIONE S-TRANSFERASE YFCF"/>
    <property type="match status" value="1"/>
</dbReference>
<protein>
    <submittedName>
        <fullName evidence="4">Maleylacetoacetate isomerase</fullName>
        <ecNumber evidence="4">5.2.1.2</ecNumber>
    </submittedName>
</protein>
<dbReference type="Gene3D" id="3.40.30.10">
    <property type="entry name" value="Glutaredoxin"/>
    <property type="match status" value="1"/>
</dbReference>
<reference evidence="4 5" key="1">
    <citation type="submission" date="2023-01" db="EMBL/GenBank/DDBJ databases">
        <title>Thalassococcus onchidii sp. nov., isolated from a marine invertebrate from the South China Sea.</title>
        <authorList>
            <person name="Xu S."/>
            <person name="Liu Z."/>
            <person name="Xu Y."/>
        </authorList>
    </citation>
    <scope>NUCLEOTIDE SEQUENCE [LARGE SCALE GENOMIC DNA]</scope>
    <source>
        <strain evidence="4 5">KCTC 32084</strain>
    </source>
</reference>
<organism evidence="4 5">
    <name type="scientific">Thalassococcus lentus</name>
    <dbReference type="NCBI Taxonomy" id="1210524"/>
    <lineage>
        <taxon>Bacteria</taxon>
        <taxon>Pseudomonadati</taxon>
        <taxon>Pseudomonadota</taxon>
        <taxon>Alphaproteobacteria</taxon>
        <taxon>Rhodobacterales</taxon>
        <taxon>Roseobacteraceae</taxon>
        <taxon>Thalassococcus</taxon>
    </lineage>
</organism>
<feature type="domain" description="GST N-terminal" evidence="2">
    <location>
        <begin position="1"/>
        <end position="81"/>
    </location>
</feature>
<dbReference type="InterPro" id="IPR036282">
    <property type="entry name" value="Glutathione-S-Trfase_C_sf"/>
</dbReference>
<comment type="similarity">
    <text evidence="1">Belongs to the GST superfamily. Zeta family.</text>
</comment>
<dbReference type="SUPFAM" id="SSF47616">
    <property type="entry name" value="GST C-terminal domain-like"/>
    <property type="match status" value="1"/>
</dbReference>
<evidence type="ECO:0000259" key="2">
    <source>
        <dbReference type="PROSITE" id="PS50404"/>
    </source>
</evidence>
<dbReference type="GO" id="GO:0016034">
    <property type="term" value="F:maleylacetoacetate isomerase activity"/>
    <property type="evidence" value="ECO:0007669"/>
    <property type="project" value="UniProtKB-EC"/>
</dbReference>
<gene>
    <name evidence="4" type="primary">maiA</name>
    <name evidence="4" type="ORF">PFY00_08630</name>
</gene>
<dbReference type="InterPro" id="IPR004045">
    <property type="entry name" value="Glutathione_S-Trfase_N"/>
</dbReference>
<dbReference type="Proteomes" id="UP001210720">
    <property type="component" value="Unassembled WGS sequence"/>
</dbReference>
<dbReference type="Pfam" id="PF02798">
    <property type="entry name" value="GST_N"/>
    <property type="match status" value="1"/>
</dbReference>
<dbReference type="Pfam" id="PF13410">
    <property type="entry name" value="GST_C_2"/>
    <property type="match status" value="1"/>
</dbReference>
<dbReference type="EC" id="5.2.1.2" evidence="4"/>
<dbReference type="CDD" id="cd03042">
    <property type="entry name" value="GST_N_Zeta"/>
    <property type="match status" value="1"/>
</dbReference>
<dbReference type="SFLD" id="SFLDG00358">
    <property type="entry name" value="Main_(cytGST)"/>
    <property type="match status" value="1"/>
</dbReference>
<dbReference type="InterPro" id="IPR034333">
    <property type="entry name" value="GST_Zeta_N"/>
</dbReference>
<feature type="domain" description="GST C-terminal" evidence="3">
    <location>
        <begin position="86"/>
        <end position="208"/>
    </location>
</feature>
<keyword evidence="4" id="KW-0413">Isomerase</keyword>
<name>A0ABT4XSA7_9RHOB</name>
<sequence length="208" mass="22597">MKLYSYWRSTTSYRVRIALALKGVVFDTVPVDLVAGDQRTEAYLGVNPIAGVPSLMLDDGTVLTQSMAILEWIEQAYPTPALIPADPVQAAQVRAAALIMATDVHPVNNLKVVQQLKAMGHSQDEGIAWMQDWMTRGLTAFDAVIPGGDFSFGSAPSLADICLVAQLYNAHRWGVDLTPYPRLTEIEARCLALPAFDAARPENQPDAG</sequence>
<evidence type="ECO:0000313" key="5">
    <source>
        <dbReference type="Proteomes" id="UP001210720"/>
    </source>
</evidence>
<keyword evidence="5" id="KW-1185">Reference proteome</keyword>
<dbReference type="NCBIfam" id="TIGR01262">
    <property type="entry name" value="maiA"/>
    <property type="match status" value="1"/>
</dbReference>
<dbReference type="SFLD" id="SFLDS00019">
    <property type="entry name" value="Glutathione_Transferase_(cytos"/>
    <property type="match status" value="1"/>
</dbReference>
<dbReference type="RefSeq" id="WP_271432127.1">
    <property type="nucleotide sequence ID" value="NZ_JAQIOY010000002.1"/>
</dbReference>
<dbReference type="InterPro" id="IPR010987">
    <property type="entry name" value="Glutathione-S-Trfase_C-like"/>
</dbReference>
<dbReference type="Gene3D" id="1.20.1050.10">
    <property type="match status" value="1"/>
</dbReference>
<dbReference type="InterPro" id="IPR036249">
    <property type="entry name" value="Thioredoxin-like_sf"/>
</dbReference>
<dbReference type="InterPro" id="IPR034330">
    <property type="entry name" value="GST_Zeta_C"/>
</dbReference>